<evidence type="ECO:0000259" key="3">
    <source>
        <dbReference type="PROSITE" id="PS51698"/>
    </source>
</evidence>
<dbReference type="Pfam" id="PF04564">
    <property type="entry name" value="U-box"/>
    <property type="match status" value="1"/>
</dbReference>
<sequence>MNSQGWVWRELEQYKTRICEIGVDGHALYNLEDDVLEQDIRMQYRLHRKLFLDAVIKLQAAQPQGVHLPRTLWEYRKEFPIRASVYFSGLLAAPRLTIFWLLVSEREMVQRVHDAALLRLQVILGEARQGSVQGWGKASADGTAQQWSFWKPFGGLPVASFMGQSWIFWGMTAFLPGIQLFLYMALFFRRHPVAVLYCGVVGVLRTLSEGHAMYQLFTHPDMTAAEAFSSAICSHLMTPAINAALAVLQVGLSPVLPSGVCRLLFWLRCVPLPLLTLWADFAAWVPTSEEELRNIEDGAPPAGGRRLHRNLGRARREKEAHATHWPPALAIPQELEDDEVAAPEQFKCPITLAIMTEPALTPNGMTYERPAILKWLETRRHDPCTKAPLRKRHLAPNLALRGVIEGWVLEQCRRRGIQQVEAPGGRKPDLSTANVDLEAGTKAQGGSNLLHGEDLQTLHAGQSSQQELRQRVLQSRQQSTHAASHTGADVVNESEVASAHPAQNGATTLRGRIAGVDLSIRPLNPHPNAVVR</sequence>
<dbReference type="PANTHER" id="PTHR46573:SF1">
    <property type="entry name" value="WD REPEAT, SAM AND U-BOX DOMAIN-CONTAINING PROTEIN 1"/>
    <property type="match status" value="1"/>
</dbReference>
<name>A0ABP1FRN9_9CHLO</name>
<dbReference type="InterPro" id="IPR052085">
    <property type="entry name" value="WD-SAM-U-box"/>
</dbReference>
<accession>A0ABP1FRN9</accession>
<organism evidence="4 5">
    <name type="scientific">Coccomyxa viridis</name>
    <dbReference type="NCBI Taxonomy" id="1274662"/>
    <lineage>
        <taxon>Eukaryota</taxon>
        <taxon>Viridiplantae</taxon>
        <taxon>Chlorophyta</taxon>
        <taxon>core chlorophytes</taxon>
        <taxon>Trebouxiophyceae</taxon>
        <taxon>Trebouxiophyceae incertae sedis</taxon>
        <taxon>Coccomyxaceae</taxon>
        <taxon>Coccomyxa</taxon>
    </lineage>
</organism>
<dbReference type="InterPro" id="IPR013083">
    <property type="entry name" value="Znf_RING/FYVE/PHD"/>
</dbReference>
<dbReference type="InterPro" id="IPR003613">
    <property type="entry name" value="Ubox_domain"/>
</dbReference>
<protein>
    <submittedName>
        <fullName evidence="4">G4373 protein</fullName>
    </submittedName>
</protein>
<dbReference type="Proteomes" id="UP001497392">
    <property type="component" value="Unassembled WGS sequence"/>
</dbReference>
<keyword evidence="2" id="KW-0472">Membrane</keyword>
<keyword evidence="2" id="KW-1133">Transmembrane helix</keyword>
<feature type="region of interest" description="Disordered" evidence="1">
    <location>
        <begin position="460"/>
        <end position="487"/>
    </location>
</feature>
<keyword evidence="2" id="KW-0812">Transmembrane</keyword>
<evidence type="ECO:0000313" key="4">
    <source>
        <dbReference type="EMBL" id="CAL5222071.1"/>
    </source>
</evidence>
<dbReference type="Gene3D" id="1.10.150.50">
    <property type="entry name" value="Transcription Factor, Ets-1"/>
    <property type="match status" value="1"/>
</dbReference>
<feature type="transmembrane region" description="Helical" evidence="2">
    <location>
        <begin position="85"/>
        <end position="103"/>
    </location>
</feature>
<keyword evidence="5" id="KW-1185">Reference proteome</keyword>
<evidence type="ECO:0000256" key="1">
    <source>
        <dbReference type="SAM" id="MobiDB-lite"/>
    </source>
</evidence>
<dbReference type="PANTHER" id="PTHR46573">
    <property type="entry name" value="WD REPEAT, SAM AND U-BOX DOMAIN-CONTAINING PROTEIN 1"/>
    <property type="match status" value="1"/>
</dbReference>
<feature type="domain" description="U-box" evidence="3">
    <location>
        <begin position="341"/>
        <end position="414"/>
    </location>
</feature>
<dbReference type="InterPro" id="IPR013761">
    <property type="entry name" value="SAM/pointed_sf"/>
</dbReference>
<dbReference type="Gene3D" id="3.30.40.10">
    <property type="entry name" value="Zinc/RING finger domain, C3HC4 (zinc finger)"/>
    <property type="match status" value="1"/>
</dbReference>
<reference evidence="4 5" key="1">
    <citation type="submission" date="2024-06" db="EMBL/GenBank/DDBJ databases">
        <authorList>
            <person name="Kraege A."/>
            <person name="Thomma B."/>
        </authorList>
    </citation>
    <scope>NUCLEOTIDE SEQUENCE [LARGE SCALE GENOMIC DNA]</scope>
</reference>
<dbReference type="SUPFAM" id="SSF57850">
    <property type="entry name" value="RING/U-box"/>
    <property type="match status" value="1"/>
</dbReference>
<gene>
    <name evidence="4" type="primary">g4373</name>
    <name evidence="4" type="ORF">VP750_LOCUS3730</name>
</gene>
<dbReference type="CDD" id="cd16655">
    <property type="entry name" value="RING-Ubox_WDSUB1-like"/>
    <property type="match status" value="1"/>
</dbReference>
<proteinExistence type="predicted"/>
<evidence type="ECO:0000313" key="5">
    <source>
        <dbReference type="Proteomes" id="UP001497392"/>
    </source>
</evidence>
<feature type="transmembrane region" description="Helical" evidence="2">
    <location>
        <begin position="166"/>
        <end position="188"/>
    </location>
</feature>
<comment type="caution">
    <text evidence="4">The sequence shown here is derived from an EMBL/GenBank/DDBJ whole genome shotgun (WGS) entry which is preliminary data.</text>
</comment>
<dbReference type="PROSITE" id="PS51698">
    <property type="entry name" value="U_BOX"/>
    <property type="match status" value="1"/>
</dbReference>
<feature type="compositionally biased region" description="Low complexity" evidence="1">
    <location>
        <begin position="462"/>
        <end position="479"/>
    </location>
</feature>
<dbReference type="EMBL" id="CAXHTA020000006">
    <property type="protein sequence ID" value="CAL5222071.1"/>
    <property type="molecule type" value="Genomic_DNA"/>
</dbReference>
<evidence type="ECO:0000256" key="2">
    <source>
        <dbReference type="SAM" id="Phobius"/>
    </source>
</evidence>
<dbReference type="SMART" id="SM00504">
    <property type="entry name" value="Ubox"/>
    <property type="match status" value="1"/>
</dbReference>